<proteinExistence type="predicted"/>
<dbReference type="EMBL" id="JSAB01000342">
    <property type="protein sequence ID" value="RNF28398.1"/>
    <property type="molecule type" value="Genomic_DNA"/>
</dbReference>
<dbReference type="GO" id="GO:0016301">
    <property type="term" value="F:kinase activity"/>
    <property type="evidence" value="ECO:0007669"/>
    <property type="project" value="UniProtKB-KW"/>
</dbReference>
<keyword evidence="1" id="KW-0418">Kinase</keyword>
<reference evidence="1" key="1">
    <citation type="submission" date="2014-10" db="EMBL/GenBank/DDBJ databases">
        <title>Massilia sp. genome.</title>
        <authorList>
            <person name="Xu B."/>
            <person name="Dai L."/>
            <person name="Huang Z."/>
        </authorList>
    </citation>
    <scope>NUCLEOTIDE SEQUENCE [LARGE SCALE GENOMIC DNA]</scope>
    <source>
        <strain evidence="1">CFS-1</strain>
    </source>
</reference>
<evidence type="ECO:0000313" key="1">
    <source>
        <dbReference type="EMBL" id="RNF28398.1"/>
    </source>
</evidence>
<dbReference type="Proteomes" id="UP000283254">
    <property type="component" value="Unassembled WGS sequence"/>
</dbReference>
<name>A0A422QEJ4_9BURK</name>
<dbReference type="Gene3D" id="2.40.160.170">
    <property type="match status" value="1"/>
</dbReference>
<dbReference type="AlphaFoldDB" id="A0A422QEJ4"/>
<evidence type="ECO:0000313" key="2">
    <source>
        <dbReference type="Proteomes" id="UP000283254"/>
    </source>
</evidence>
<keyword evidence="2" id="KW-1185">Reference proteome</keyword>
<protein>
    <submittedName>
        <fullName evidence="1">Histidine kinase</fullName>
    </submittedName>
</protein>
<comment type="caution">
    <text evidence="1">The sequence shown here is derived from an EMBL/GenBank/DDBJ whole genome shotgun (WGS) entry which is preliminary data.</text>
</comment>
<accession>A0A422QEJ4</accession>
<organism evidence="1 2">
    <name type="scientific">Massilia aurea</name>
    <dbReference type="NCBI Taxonomy" id="373040"/>
    <lineage>
        <taxon>Bacteria</taxon>
        <taxon>Pseudomonadati</taxon>
        <taxon>Pseudomonadota</taxon>
        <taxon>Betaproteobacteria</taxon>
        <taxon>Burkholderiales</taxon>
        <taxon>Oxalobacteraceae</taxon>
        <taxon>Telluria group</taxon>
        <taxon>Massilia</taxon>
    </lineage>
</organism>
<sequence length="184" mass="20616">MPMESNLNGRFGINYYKHDFDSRSGDIDYKGDAKLQTFDVLFDWYIIPNSNFRLTGGVMYNGNKAEAKGYANSQGNYIINKVTYTAADVGTLSADVDFQRAAPYFGIGWGNALTQDKRWNFAGDIGAFYQGKAHVNLVSRGCTTSTAVCRLLVRDLGLEEQRLSDELAKHKFFPVLRASVSYNF</sequence>
<gene>
    <name evidence="1" type="ORF">NM04_23415</name>
</gene>
<keyword evidence="1" id="KW-0808">Transferase</keyword>